<name>A0A1Q9AXE3_9HYPH</name>
<sequence>MLGEQLMAQIIRVDSKRQWRWRIVQCDGGEYCDFECATCLDQAKTAVQARIDAWFRSTGLIHIADRIERSE</sequence>
<keyword evidence="2" id="KW-1185">Reference proteome</keyword>
<dbReference type="EMBL" id="MKIP01000043">
    <property type="protein sequence ID" value="OLP60113.1"/>
    <property type="molecule type" value="Genomic_DNA"/>
</dbReference>
<gene>
    <name evidence="1" type="ORF">BJF93_09850</name>
</gene>
<dbReference type="AlphaFoldDB" id="A0A1Q9AXE3"/>
<comment type="caution">
    <text evidence="1">The sequence shown here is derived from an EMBL/GenBank/DDBJ whole genome shotgun (WGS) entry which is preliminary data.</text>
</comment>
<evidence type="ECO:0000313" key="1">
    <source>
        <dbReference type="EMBL" id="OLP60113.1"/>
    </source>
</evidence>
<organism evidence="1 2">
    <name type="scientific">Xaviernesmea oryzae</name>
    <dbReference type="NCBI Taxonomy" id="464029"/>
    <lineage>
        <taxon>Bacteria</taxon>
        <taxon>Pseudomonadati</taxon>
        <taxon>Pseudomonadota</taxon>
        <taxon>Alphaproteobacteria</taxon>
        <taxon>Hyphomicrobiales</taxon>
        <taxon>Rhizobiaceae</taxon>
        <taxon>Rhizobium/Agrobacterium group</taxon>
        <taxon>Xaviernesmea</taxon>
    </lineage>
</organism>
<accession>A0A1Q9AXE3</accession>
<evidence type="ECO:0000313" key="2">
    <source>
        <dbReference type="Proteomes" id="UP000186364"/>
    </source>
</evidence>
<dbReference type="Proteomes" id="UP000186364">
    <property type="component" value="Unassembled WGS sequence"/>
</dbReference>
<evidence type="ECO:0008006" key="3">
    <source>
        <dbReference type="Google" id="ProtNLM"/>
    </source>
</evidence>
<protein>
    <recommendedName>
        <fullName evidence="3">DUF1508 domain-containing protein</fullName>
    </recommendedName>
</protein>
<reference evidence="1 2" key="1">
    <citation type="submission" date="2016-09" db="EMBL/GenBank/DDBJ databases">
        <title>Rhizobium sp. nov., a novel species isolated from the rice rhizosphere.</title>
        <authorList>
            <person name="Zhao J."/>
            <person name="Zhang X."/>
        </authorList>
    </citation>
    <scope>NUCLEOTIDE SEQUENCE [LARGE SCALE GENOMIC DNA]</scope>
    <source>
        <strain evidence="1 2">1.7048</strain>
    </source>
</reference>
<proteinExistence type="predicted"/>